<dbReference type="GO" id="GO:0000145">
    <property type="term" value="C:exocyst"/>
    <property type="evidence" value="ECO:0007669"/>
    <property type="project" value="TreeGrafter"/>
</dbReference>
<comment type="caution">
    <text evidence="3">The sequence shown here is derived from an EMBL/GenBank/DDBJ whole genome shotgun (WGS) entry which is preliminary data.</text>
</comment>
<sequence length="970" mass="107368">MDKFATLEPKKLYTPTFSLGKNATNDAKRKSQLLRPVQQPLVGRLPLDLHLLVISHVPVPDIPAYARSSRALAGFARDEKVWERKWDYLGVDKDPELKKVVEVLEKASTAKAAPPKTPATATIAVDDEFGDFAAADPFSSSSAQPRPDEMGDFVGAFQDFTLQPKSLSYALTTPKENFRSKYIHLHNLLKPLTKLLNSPPHVVLADLVSYLSQAQPSPPSLKTQAKLLRLLSHFLSPIVQPIRTWSALSSSLRSTMDRFDSNLLAAFEAADGRGDEKGMREAAESSWEVWDRQGGSGEWEMGKVWAEKREIFYQQDSGKWRALDNFTEDGKLDFAPMDEFMEDILAAINEHGARAVRVFPPSSNVLLLFAERLANEVVGEYILSLLTHARELSTEVYLRAAAASFKEAWKMVDAIMDAAKQREPEGVPQEEVVKKVRAEDVVYQMFETNMDEYLDEEVESVKRALDEIVKSWNSKQTMTATTSPSSTHQPHFLTPNNPSNPAQLKRTVLASFTDILLLPVTIVPRTVGVVGGVVGGAVMKGGRGAVAGVKMLNPQRWASSGNGAEGYSKNLGNDGTLFEVGEDEDDEKEGEDNTVFSPDLASTASSTSDAASISTTATSTQATSISASTSNPQTQTEQLDLLLSLDIALELIHADREALKRVETFVGYPGHYGHRVRDTIEEVFVLMLRALGEGHVVVGFATATERMKNYKPAEHAEITTSVAPLVEFFELVHIGDTIQSIMQVYFDKELAPHIDKTDFLNGVVREKKRFENALDDAVAAGLNAGTEVLMNQVEHIILTLTQPREYYPPEDAPLELGPTKGCVEAIKCLDTHCKLLKGSTSKEVLEVFYQEVGLRLIGILQKHIKRQIISLSGGFQVIADLNAYNAFIASLKIPAVTADFSHLKMLGHVYIVEDAKDLAQIVKDVARYGGAYRPEDVYEFIQRRSDWKKIEKTVDKTMYNLSFKEDCVVS</sequence>
<evidence type="ECO:0000256" key="1">
    <source>
        <dbReference type="SAM" id="MobiDB-lite"/>
    </source>
</evidence>
<dbReference type="PANTHER" id="PTHR12100">
    <property type="entry name" value="SEC10"/>
    <property type="match status" value="1"/>
</dbReference>
<organism evidence="3 4">
    <name type="scientific">Gymnopilus dilepis</name>
    <dbReference type="NCBI Taxonomy" id="231916"/>
    <lineage>
        <taxon>Eukaryota</taxon>
        <taxon>Fungi</taxon>
        <taxon>Dikarya</taxon>
        <taxon>Basidiomycota</taxon>
        <taxon>Agaricomycotina</taxon>
        <taxon>Agaricomycetes</taxon>
        <taxon>Agaricomycetidae</taxon>
        <taxon>Agaricales</taxon>
        <taxon>Agaricineae</taxon>
        <taxon>Hymenogastraceae</taxon>
        <taxon>Gymnopilus</taxon>
    </lineage>
</organism>
<feature type="domain" description="Exocyst complex component Sec10-like alpha-helical bundle" evidence="2">
    <location>
        <begin position="225"/>
        <end position="952"/>
    </location>
</feature>
<gene>
    <name evidence="3" type="ORF">CVT26_012587</name>
</gene>
<evidence type="ECO:0000313" key="4">
    <source>
        <dbReference type="Proteomes" id="UP000284706"/>
    </source>
</evidence>
<dbReference type="STRING" id="231916.A0A409YPQ9"/>
<dbReference type="PANTHER" id="PTHR12100:SF1">
    <property type="entry name" value="RECYCLIN-1"/>
    <property type="match status" value="1"/>
</dbReference>
<evidence type="ECO:0000259" key="2">
    <source>
        <dbReference type="Pfam" id="PF07393"/>
    </source>
</evidence>
<dbReference type="Pfam" id="PF07393">
    <property type="entry name" value="Sec10_HB"/>
    <property type="match status" value="1"/>
</dbReference>
<reference evidence="3 4" key="1">
    <citation type="journal article" date="2018" name="Evol. Lett.">
        <title>Horizontal gene cluster transfer increased hallucinogenic mushroom diversity.</title>
        <authorList>
            <person name="Reynolds H.T."/>
            <person name="Vijayakumar V."/>
            <person name="Gluck-Thaler E."/>
            <person name="Korotkin H.B."/>
            <person name="Matheny P.B."/>
            <person name="Slot J.C."/>
        </authorList>
    </citation>
    <scope>NUCLEOTIDE SEQUENCE [LARGE SCALE GENOMIC DNA]</scope>
    <source>
        <strain evidence="3 4">SRW20</strain>
    </source>
</reference>
<accession>A0A409YPQ9</accession>
<name>A0A409YPQ9_9AGAR</name>
<protein>
    <recommendedName>
        <fullName evidence="2">Exocyst complex component Sec10-like alpha-helical bundle domain-containing protein</fullName>
    </recommendedName>
</protein>
<dbReference type="InParanoid" id="A0A409YPQ9"/>
<dbReference type="GO" id="GO:0006893">
    <property type="term" value="P:Golgi to plasma membrane transport"/>
    <property type="evidence" value="ECO:0007669"/>
    <property type="project" value="TreeGrafter"/>
</dbReference>
<dbReference type="OrthoDB" id="5554140at2759"/>
<feature type="compositionally biased region" description="Acidic residues" evidence="1">
    <location>
        <begin position="580"/>
        <end position="592"/>
    </location>
</feature>
<keyword evidence="4" id="KW-1185">Reference proteome</keyword>
<proteinExistence type="predicted"/>
<feature type="region of interest" description="Disordered" evidence="1">
    <location>
        <begin position="559"/>
        <end position="633"/>
    </location>
</feature>
<dbReference type="SUPFAM" id="SSF81383">
    <property type="entry name" value="F-box domain"/>
    <property type="match status" value="1"/>
</dbReference>
<dbReference type="InterPro" id="IPR009976">
    <property type="entry name" value="Sec10-like"/>
</dbReference>
<dbReference type="AlphaFoldDB" id="A0A409YPQ9"/>
<feature type="compositionally biased region" description="Low complexity" evidence="1">
    <location>
        <begin position="601"/>
        <end position="633"/>
    </location>
</feature>
<dbReference type="FunCoup" id="A0A409YPQ9">
    <property type="interactions" value="32"/>
</dbReference>
<dbReference type="EMBL" id="NHYE01000538">
    <property type="protein sequence ID" value="PPR04993.1"/>
    <property type="molecule type" value="Genomic_DNA"/>
</dbReference>
<dbReference type="Proteomes" id="UP000284706">
    <property type="component" value="Unassembled WGS sequence"/>
</dbReference>
<evidence type="ECO:0000313" key="3">
    <source>
        <dbReference type="EMBL" id="PPR04993.1"/>
    </source>
</evidence>
<dbReference type="InterPro" id="IPR036047">
    <property type="entry name" value="F-box-like_dom_sf"/>
</dbReference>
<dbReference type="InterPro" id="IPR048627">
    <property type="entry name" value="Sec10_HB"/>
</dbReference>
<feature type="region of interest" description="Disordered" evidence="1">
    <location>
        <begin position="475"/>
        <end position="500"/>
    </location>
</feature>
<dbReference type="GO" id="GO:0006887">
    <property type="term" value="P:exocytosis"/>
    <property type="evidence" value="ECO:0007669"/>
    <property type="project" value="TreeGrafter"/>
</dbReference>